<keyword evidence="8" id="KW-0378">Hydrolase</keyword>
<dbReference type="SMART" id="SM00990">
    <property type="entry name" value="VRR_NUC"/>
    <property type="match status" value="1"/>
</dbReference>
<dbReference type="EC" id="3.1.4.1" evidence="5"/>
<keyword evidence="7" id="KW-0479">Metal-binding</keyword>
<evidence type="ECO:0000256" key="9">
    <source>
        <dbReference type="ARBA" id="ARBA00022842"/>
    </source>
</evidence>
<evidence type="ECO:0000256" key="7">
    <source>
        <dbReference type="ARBA" id="ARBA00022723"/>
    </source>
</evidence>
<evidence type="ECO:0000256" key="5">
    <source>
        <dbReference type="ARBA" id="ARBA00012029"/>
    </source>
</evidence>
<dbReference type="EMBL" id="JBHSBU010000001">
    <property type="protein sequence ID" value="MFC4158714.1"/>
    <property type="molecule type" value="Genomic_DNA"/>
</dbReference>
<proteinExistence type="inferred from homology"/>
<dbReference type="PANTHER" id="PTHR15749">
    <property type="entry name" value="FANCONI-ASSOCIATED NUCLEASE 1"/>
    <property type="match status" value="1"/>
</dbReference>
<protein>
    <recommendedName>
        <fullName evidence="5">phosphodiesterase I</fullName>
        <ecNumber evidence="5">3.1.4.1</ecNumber>
    </recommendedName>
</protein>
<comment type="cofactor">
    <cofactor evidence="2">
        <name>Mn(2+)</name>
        <dbReference type="ChEBI" id="CHEBI:29035"/>
    </cofactor>
</comment>
<comment type="similarity">
    <text evidence="4">Belongs to the FAN1 family.</text>
</comment>
<comment type="cofactor">
    <cofactor evidence="3">
        <name>Mg(2+)</name>
        <dbReference type="ChEBI" id="CHEBI:18420"/>
    </cofactor>
</comment>
<keyword evidence="9" id="KW-0460">Magnesium</keyword>
<evidence type="ECO:0000256" key="8">
    <source>
        <dbReference type="ARBA" id="ARBA00022801"/>
    </source>
</evidence>
<dbReference type="InterPro" id="IPR040603">
    <property type="entry name" value="FAN1_SAP_bact"/>
</dbReference>
<keyword evidence="6" id="KW-0540">Nuclease</keyword>
<evidence type="ECO:0000256" key="1">
    <source>
        <dbReference type="ARBA" id="ARBA00000983"/>
    </source>
</evidence>
<dbReference type="Gene3D" id="3.40.1350.10">
    <property type="match status" value="1"/>
</dbReference>
<dbReference type="InterPro" id="IPR011856">
    <property type="entry name" value="tRNA_endonuc-like_dom_sf"/>
</dbReference>
<evidence type="ECO:0000313" key="12">
    <source>
        <dbReference type="EMBL" id="MFC4158714.1"/>
    </source>
</evidence>
<keyword evidence="13" id="KW-1185">Reference proteome</keyword>
<dbReference type="Pfam" id="PF21315">
    <property type="entry name" value="FAN1_HTH"/>
    <property type="match status" value="1"/>
</dbReference>
<reference evidence="13" key="1">
    <citation type="journal article" date="2019" name="Int. J. Syst. Evol. Microbiol.">
        <title>The Global Catalogue of Microorganisms (GCM) 10K type strain sequencing project: providing services to taxonomists for standard genome sequencing and annotation.</title>
        <authorList>
            <consortium name="The Broad Institute Genomics Platform"/>
            <consortium name="The Broad Institute Genome Sequencing Center for Infectious Disease"/>
            <person name="Wu L."/>
            <person name="Ma J."/>
        </authorList>
    </citation>
    <scope>NUCLEOTIDE SEQUENCE [LARGE SCALE GENOMIC DNA]</scope>
    <source>
        <strain evidence="13">LMG 29894</strain>
    </source>
</reference>
<feature type="domain" description="VRR-NUC" evidence="11">
    <location>
        <begin position="428"/>
        <end position="542"/>
    </location>
</feature>
<name>A0ABV8MN01_9NEIS</name>
<evidence type="ECO:0000256" key="4">
    <source>
        <dbReference type="ARBA" id="ARBA00005533"/>
    </source>
</evidence>
<gene>
    <name evidence="12" type="ORF">ACFOW7_04980</name>
</gene>
<dbReference type="Pfam" id="PF18081">
    <property type="entry name" value="FANC_SAP"/>
    <property type="match status" value="1"/>
</dbReference>
<dbReference type="InterPro" id="IPR014883">
    <property type="entry name" value="VRR_NUC"/>
</dbReference>
<dbReference type="InterPro" id="IPR033315">
    <property type="entry name" value="Fan1-like"/>
</dbReference>
<evidence type="ECO:0000256" key="3">
    <source>
        <dbReference type="ARBA" id="ARBA00001946"/>
    </source>
</evidence>
<organism evidence="12 13">
    <name type="scientific">Chitinimonas lacunae</name>
    <dbReference type="NCBI Taxonomy" id="1963018"/>
    <lineage>
        <taxon>Bacteria</taxon>
        <taxon>Pseudomonadati</taxon>
        <taxon>Pseudomonadota</taxon>
        <taxon>Betaproteobacteria</taxon>
        <taxon>Neisseriales</taxon>
        <taxon>Chitinibacteraceae</taxon>
        <taxon>Chitinimonas</taxon>
    </lineage>
</organism>
<evidence type="ECO:0000259" key="11">
    <source>
        <dbReference type="SMART" id="SM00990"/>
    </source>
</evidence>
<evidence type="ECO:0000256" key="10">
    <source>
        <dbReference type="ARBA" id="ARBA00023211"/>
    </source>
</evidence>
<evidence type="ECO:0000256" key="6">
    <source>
        <dbReference type="ARBA" id="ARBA00022722"/>
    </source>
</evidence>
<comment type="caution">
    <text evidence="12">The sequence shown here is derived from an EMBL/GenBank/DDBJ whole genome shotgun (WGS) entry which is preliminary data.</text>
</comment>
<dbReference type="PANTHER" id="PTHR15749:SF4">
    <property type="entry name" value="FANCONI-ASSOCIATED NUCLEASE 1"/>
    <property type="match status" value="1"/>
</dbReference>
<dbReference type="RefSeq" id="WP_378161690.1">
    <property type="nucleotide sequence ID" value="NZ_JBHSBU010000001.1"/>
</dbReference>
<sequence>MLPDHPKPFYYLENFQLLLDHVASRYADLLQEAERDFLHRFPPLPQAAQALLVRMVMRKGELFRASKLDYSEIGPSTTAWEPLAEAGWIELDPPLELAELFSLLTRPELAQCCFRDQLARSPGRKADQLAALSEHYPQARPLAEWGPLPDRVCRLTIQPLCDRLRLMFFGNLRQDWSEFVLADLGVFQYEKVPLSPESRGFRSRADVDCYLAIDDCRRQLDEGVPLTTLAETARALVSDNPWLQRRRARLLFRLAQQQEQSGQLEEALELYRDAAYPGARARCVRVLERLERTEAAHALAQLAREQPESEAERQQMRRTLPRLCRRLGLPRPEEPTLPAIPESHLTLPRPAGAVELAVRDHLHRPDAPVHYVENTLLTALFGLLCWPALFAPLPGAFFHPFHAAPADLLSPDFLERRRELFEDCLAQLNDGRHRTTIREHFQAKQGIQSPFVIWPALDAEKLELALRCIAPAHLERVFRRILDDLGANRAGLPDLIRFWPDESRYELIEVKGPGDRLQDNQIRWLHYCLEHGLPVQVCYVEWATP</sequence>
<accession>A0ABV8MN01</accession>
<keyword evidence="10" id="KW-0464">Manganese</keyword>
<dbReference type="Proteomes" id="UP001595791">
    <property type="component" value="Unassembled WGS sequence"/>
</dbReference>
<evidence type="ECO:0000256" key="2">
    <source>
        <dbReference type="ARBA" id="ARBA00001936"/>
    </source>
</evidence>
<evidence type="ECO:0000313" key="13">
    <source>
        <dbReference type="Proteomes" id="UP001595791"/>
    </source>
</evidence>
<comment type="catalytic activity">
    <reaction evidence="1">
        <text>Hydrolytically removes 5'-nucleotides successively from the 3'-hydroxy termini of 3'-hydroxy-terminated oligonucleotides.</text>
        <dbReference type="EC" id="3.1.4.1"/>
    </reaction>
</comment>
<dbReference type="Pfam" id="PF08774">
    <property type="entry name" value="VRR_NUC"/>
    <property type="match status" value="1"/>
</dbReference>
<dbReference type="InterPro" id="IPR049125">
    <property type="entry name" value="FAN1-like_WH"/>
</dbReference>